<comment type="caution">
    <text evidence="3">The sequence shown here is derived from an EMBL/GenBank/DDBJ whole genome shotgun (WGS) entry which is preliminary data.</text>
</comment>
<reference evidence="3" key="2">
    <citation type="journal article" date="2024" name="Plant">
        <title>Genomic evolution and insights into agronomic trait innovations of Sesamum species.</title>
        <authorList>
            <person name="Miao H."/>
            <person name="Wang L."/>
            <person name="Qu L."/>
            <person name="Liu H."/>
            <person name="Sun Y."/>
            <person name="Le M."/>
            <person name="Wang Q."/>
            <person name="Wei S."/>
            <person name="Zheng Y."/>
            <person name="Lin W."/>
            <person name="Duan Y."/>
            <person name="Cao H."/>
            <person name="Xiong S."/>
            <person name="Wang X."/>
            <person name="Wei L."/>
            <person name="Li C."/>
            <person name="Ma Q."/>
            <person name="Ju M."/>
            <person name="Zhao R."/>
            <person name="Li G."/>
            <person name="Mu C."/>
            <person name="Tian Q."/>
            <person name="Mei H."/>
            <person name="Zhang T."/>
            <person name="Gao T."/>
            <person name="Zhang H."/>
        </authorList>
    </citation>
    <scope>NUCLEOTIDE SEQUENCE</scope>
    <source>
        <strain evidence="3">3651</strain>
    </source>
</reference>
<dbReference type="SUPFAM" id="SSF101447">
    <property type="entry name" value="Formin homology 2 domain (FH2 domain)"/>
    <property type="match status" value="1"/>
</dbReference>
<keyword evidence="4" id="KW-1185">Reference proteome</keyword>
<dbReference type="PANTHER" id="PTHR47584:SF14">
    <property type="entry name" value="L10-INTERACTING MYB DOMAIN-CONTAINING PROTEIN-LIKE"/>
    <property type="match status" value="1"/>
</dbReference>
<dbReference type="EMBL" id="JACGWO010000004">
    <property type="protein sequence ID" value="KAK4429765.1"/>
    <property type="molecule type" value="Genomic_DNA"/>
</dbReference>
<gene>
    <name evidence="3" type="ORF">Salat_1277100</name>
</gene>
<dbReference type="InterPro" id="IPR024752">
    <property type="entry name" value="Myb/SANT-like_dom"/>
</dbReference>
<proteinExistence type="predicted"/>
<sequence>MAEANQGPLAPPPPPPPPPPPFNILPQSHYLYNTHWKKRVDMAFIQALYYKAMRRQKQISRTPNMHSLNYARGIVNGCFNWSSKYIVFKRRLERLRLKFTTFKSIIETPGVHWNRRTNVVTATDEQWNALALANEFVNAYQHEGEPMWKELKAIFGRGIRDEGPHEHLAISSDEGEPNDDDPDNASEDSGSWGSTISD</sequence>
<dbReference type="PANTHER" id="PTHR47584">
    <property type="match status" value="1"/>
</dbReference>
<feature type="domain" description="Myb/SANT-like" evidence="2">
    <location>
        <begin position="35"/>
        <end position="129"/>
    </location>
</feature>
<accession>A0AAE1YGI7</accession>
<feature type="compositionally biased region" description="Pro residues" evidence="1">
    <location>
        <begin position="9"/>
        <end position="22"/>
    </location>
</feature>
<dbReference type="InterPro" id="IPR045026">
    <property type="entry name" value="LIMYB"/>
</dbReference>
<name>A0AAE1YGI7_9LAMI</name>
<feature type="region of interest" description="Disordered" evidence="1">
    <location>
        <begin position="165"/>
        <end position="198"/>
    </location>
</feature>
<dbReference type="Pfam" id="PF12776">
    <property type="entry name" value="Myb_DNA-bind_3"/>
    <property type="match status" value="1"/>
</dbReference>
<protein>
    <recommendedName>
        <fullName evidence="2">Myb/SANT-like domain-containing protein</fullName>
    </recommendedName>
</protein>
<organism evidence="3 4">
    <name type="scientific">Sesamum alatum</name>
    <dbReference type="NCBI Taxonomy" id="300844"/>
    <lineage>
        <taxon>Eukaryota</taxon>
        <taxon>Viridiplantae</taxon>
        <taxon>Streptophyta</taxon>
        <taxon>Embryophyta</taxon>
        <taxon>Tracheophyta</taxon>
        <taxon>Spermatophyta</taxon>
        <taxon>Magnoliopsida</taxon>
        <taxon>eudicotyledons</taxon>
        <taxon>Gunneridae</taxon>
        <taxon>Pentapetalae</taxon>
        <taxon>asterids</taxon>
        <taxon>lamiids</taxon>
        <taxon>Lamiales</taxon>
        <taxon>Pedaliaceae</taxon>
        <taxon>Sesamum</taxon>
    </lineage>
</organism>
<evidence type="ECO:0000313" key="3">
    <source>
        <dbReference type="EMBL" id="KAK4429765.1"/>
    </source>
</evidence>
<reference evidence="3" key="1">
    <citation type="submission" date="2020-06" db="EMBL/GenBank/DDBJ databases">
        <authorList>
            <person name="Li T."/>
            <person name="Hu X."/>
            <person name="Zhang T."/>
            <person name="Song X."/>
            <person name="Zhang H."/>
            <person name="Dai N."/>
            <person name="Sheng W."/>
            <person name="Hou X."/>
            <person name="Wei L."/>
        </authorList>
    </citation>
    <scope>NUCLEOTIDE SEQUENCE</scope>
    <source>
        <strain evidence="3">3651</strain>
        <tissue evidence="3">Leaf</tissue>
    </source>
</reference>
<feature type="compositionally biased region" description="Acidic residues" evidence="1">
    <location>
        <begin position="173"/>
        <end position="186"/>
    </location>
</feature>
<dbReference type="AlphaFoldDB" id="A0AAE1YGI7"/>
<evidence type="ECO:0000259" key="2">
    <source>
        <dbReference type="Pfam" id="PF12776"/>
    </source>
</evidence>
<evidence type="ECO:0000313" key="4">
    <source>
        <dbReference type="Proteomes" id="UP001293254"/>
    </source>
</evidence>
<dbReference type="Proteomes" id="UP001293254">
    <property type="component" value="Unassembled WGS sequence"/>
</dbReference>
<evidence type="ECO:0000256" key="1">
    <source>
        <dbReference type="SAM" id="MobiDB-lite"/>
    </source>
</evidence>
<feature type="region of interest" description="Disordered" evidence="1">
    <location>
        <begin position="1"/>
        <end position="22"/>
    </location>
</feature>
<feature type="compositionally biased region" description="Polar residues" evidence="1">
    <location>
        <begin position="187"/>
        <end position="198"/>
    </location>
</feature>